<keyword evidence="2" id="KW-1185">Reference proteome</keyword>
<accession>A0ABS5CZU8</accession>
<dbReference type="EMBL" id="JAGPXB010000001">
    <property type="protein sequence ID" value="MBQ0907288.1"/>
    <property type="molecule type" value="Genomic_DNA"/>
</dbReference>
<dbReference type="Pfam" id="PF09697">
    <property type="entry name" value="Porph_ging"/>
    <property type="match status" value="1"/>
</dbReference>
<evidence type="ECO:0000313" key="1">
    <source>
        <dbReference type="EMBL" id="MBQ0907288.1"/>
    </source>
</evidence>
<gene>
    <name evidence="1" type="ORF">KBJ98_01075</name>
</gene>
<dbReference type="InterPro" id="IPR005901">
    <property type="entry name" value="GLPGLI"/>
</dbReference>
<evidence type="ECO:0000313" key="2">
    <source>
        <dbReference type="Proteomes" id="UP000679008"/>
    </source>
</evidence>
<comment type="caution">
    <text evidence="1">The sequence shown here is derived from an EMBL/GenBank/DDBJ whole genome shotgun (WGS) entry which is preliminary data.</text>
</comment>
<proteinExistence type="predicted"/>
<dbReference type="RefSeq" id="WP_210787917.1">
    <property type="nucleotide sequence ID" value="NZ_JAGPXB010000001.1"/>
</dbReference>
<organism evidence="1 2">
    <name type="scientific">Flavobacterium erciyesense</name>
    <dbReference type="NCBI Taxonomy" id="2825842"/>
    <lineage>
        <taxon>Bacteria</taxon>
        <taxon>Pseudomonadati</taxon>
        <taxon>Bacteroidota</taxon>
        <taxon>Flavobacteriia</taxon>
        <taxon>Flavobacteriales</taxon>
        <taxon>Flavobacteriaceae</taxon>
        <taxon>Flavobacterium</taxon>
    </lineage>
</organism>
<name>A0ABS5CZU8_9FLAO</name>
<dbReference type="NCBIfam" id="TIGR01200">
    <property type="entry name" value="GLPGLI"/>
    <property type="match status" value="1"/>
</dbReference>
<protein>
    <submittedName>
        <fullName evidence="1">GLPGLI family protein</fullName>
    </submittedName>
</protein>
<sequence length="269" mass="31179">MRKIILGLILFSQISFSQKASNANLNVEYDEYRIFTQGFINLDLGTLFVSNQISYYNSVVQKKLTTDLVPNERAIMFTKGTGDKEILPEIIIDREKNLLTERLFEDSHLNSYFAVQEPLPKMNWKLLNEKKTIGKYNCTKAVVEFRGRTYTAWYTIEIPISLGPWKFNGLPGLILEVDDEKGVYKWQAKTISFNNNLSEKEILVKIQNDPKFEAISFKDYDAKKIKKVQDKIQTIKARSGGRGAQFGMMTAFEFDKEPINEYRSEMEFN</sequence>
<dbReference type="Proteomes" id="UP000679008">
    <property type="component" value="Unassembled WGS sequence"/>
</dbReference>
<reference evidence="1 2" key="1">
    <citation type="submission" date="2021-04" db="EMBL/GenBank/DDBJ databases">
        <title>Description of novel Flavobacterium sp. F-328.</title>
        <authorList>
            <person name="Saticioglu I.B."/>
        </authorList>
    </citation>
    <scope>NUCLEOTIDE SEQUENCE [LARGE SCALE GENOMIC DNA]</scope>
    <source>
        <strain evidence="1 2">F-328</strain>
    </source>
</reference>